<feature type="transmembrane region" description="Helical" evidence="1">
    <location>
        <begin position="489"/>
        <end position="513"/>
    </location>
</feature>
<dbReference type="Gene3D" id="1.20.58.340">
    <property type="entry name" value="Magnesium transport protein CorA, transmembrane region"/>
    <property type="match status" value="1"/>
</dbReference>
<gene>
    <name evidence="3" type="ORF">QBC37DRAFT_324857</name>
</gene>
<protein>
    <recommendedName>
        <fullName evidence="2">CorA-like transporter domain-containing protein</fullName>
    </recommendedName>
</protein>
<evidence type="ECO:0000256" key="1">
    <source>
        <dbReference type="SAM" id="Phobius"/>
    </source>
</evidence>
<keyword evidence="1" id="KW-1133">Transmembrane helix</keyword>
<keyword evidence="4" id="KW-1185">Reference proteome</keyword>
<feature type="domain" description="CorA-like transporter" evidence="2">
    <location>
        <begin position="16"/>
        <end position="311"/>
    </location>
</feature>
<dbReference type="Proteomes" id="UP001301769">
    <property type="component" value="Unassembled WGS sequence"/>
</dbReference>
<reference evidence="3" key="2">
    <citation type="submission" date="2023-05" db="EMBL/GenBank/DDBJ databases">
        <authorList>
            <consortium name="Lawrence Berkeley National Laboratory"/>
            <person name="Steindorff A."/>
            <person name="Hensen N."/>
            <person name="Bonometti L."/>
            <person name="Westerberg I."/>
            <person name="Brannstrom I.O."/>
            <person name="Guillou S."/>
            <person name="Cros-Aarteil S."/>
            <person name="Calhoun S."/>
            <person name="Haridas S."/>
            <person name="Kuo A."/>
            <person name="Mondo S."/>
            <person name="Pangilinan J."/>
            <person name="Riley R."/>
            <person name="Labutti K."/>
            <person name="Andreopoulos B."/>
            <person name="Lipzen A."/>
            <person name="Chen C."/>
            <person name="Yanf M."/>
            <person name="Daum C."/>
            <person name="Ng V."/>
            <person name="Clum A."/>
            <person name="Ohm R."/>
            <person name="Martin F."/>
            <person name="Silar P."/>
            <person name="Natvig D."/>
            <person name="Lalanne C."/>
            <person name="Gautier V."/>
            <person name="Ament-Velasquez S.L."/>
            <person name="Kruys A."/>
            <person name="Hutchinson M.I."/>
            <person name="Powell A.J."/>
            <person name="Barry K."/>
            <person name="Miller A.N."/>
            <person name="Grigoriev I.V."/>
            <person name="Debuchy R."/>
            <person name="Gladieux P."/>
            <person name="Thoren M.H."/>
            <person name="Johannesson H."/>
        </authorList>
    </citation>
    <scope>NUCLEOTIDE SEQUENCE</scope>
    <source>
        <strain evidence="3">PSN293</strain>
    </source>
</reference>
<sequence>MTGVNEIQLPDELIASLLDFSKYPLPVATNSSYDPALITLRQRLNRKKAKLFTQDSNDVVIPVREIVNTDGQFKVTKRNLLTETKVKEWIGDTYEPDPNDPAKFHGALATKPDATCRFILLISHCALAPLELTRDALLRILAYHQVMPNYIDFLLVYGAQEEDRELRYGGFRTRTTLSNPHPGHVVPGLHRSGCQHEMCFNLKAVSQKEENPKDPFAPRWRIEQSAIYHRFHLKTGTALWIIGDPREAVKGMVGDVLPEGSLPRNFRFGTVVEAFISSLDIHLLLAQWASDEWRSHIQSLEATIERLTRPALVIDTRHEWAPRVQPRAMTYVHENEEKVNETVMVIKSNVKILTSLASFYQTLVNDPDFPNTQVDVCKSAVKRFTAGIDQLIQDLQTQVTRAEALLQITNGPKAIIIQQLQIQSAYQQEMLSNNMMGFSERGQKETIMMRIITIITLLYLPPTFVPTFFSTDVIKYQDDGEDKVHFSNGAMSSFLYVTLPLATVTVVLAVGYYRFEIRRIEKASALKRGVEAGGV</sequence>
<name>A0AAN6Y098_9PEZI</name>
<keyword evidence="1" id="KW-0472">Membrane</keyword>
<keyword evidence="1" id="KW-0812">Transmembrane</keyword>
<accession>A0AAN6Y098</accession>
<evidence type="ECO:0000259" key="2">
    <source>
        <dbReference type="Pfam" id="PF26616"/>
    </source>
</evidence>
<dbReference type="EMBL" id="MU858225">
    <property type="protein sequence ID" value="KAK4208865.1"/>
    <property type="molecule type" value="Genomic_DNA"/>
</dbReference>
<organism evidence="3 4">
    <name type="scientific">Rhypophila decipiens</name>
    <dbReference type="NCBI Taxonomy" id="261697"/>
    <lineage>
        <taxon>Eukaryota</taxon>
        <taxon>Fungi</taxon>
        <taxon>Dikarya</taxon>
        <taxon>Ascomycota</taxon>
        <taxon>Pezizomycotina</taxon>
        <taxon>Sordariomycetes</taxon>
        <taxon>Sordariomycetidae</taxon>
        <taxon>Sordariales</taxon>
        <taxon>Naviculisporaceae</taxon>
        <taxon>Rhypophila</taxon>
    </lineage>
</organism>
<dbReference type="AlphaFoldDB" id="A0AAN6Y098"/>
<reference evidence="3" key="1">
    <citation type="journal article" date="2023" name="Mol. Phylogenet. Evol.">
        <title>Genome-scale phylogeny and comparative genomics of the fungal order Sordariales.</title>
        <authorList>
            <person name="Hensen N."/>
            <person name="Bonometti L."/>
            <person name="Westerberg I."/>
            <person name="Brannstrom I.O."/>
            <person name="Guillou S."/>
            <person name="Cros-Aarteil S."/>
            <person name="Calhoun S."/>
            <person name="Haridas S."/>
            <person name="Kuo A."/>
            <person name="Mondo S."/>
            <person name="Pangilinan J."/>
            <person name="Riley R."/>
            <person name="LaButti K."/>
            <person name="Andreopoulos B."/>
            <person name="Lipzen A."/>
            <person name="Chen C."/>
            <person name="Yan M."/>
            <person name="Daum C."/>
            <person name="Ng V."/>
            <person name="Clum A."/>
            <person name="Steindorff A."/>
            <person name="Ohm R.A."/>
            <person name="Martin F."/>
            <person name="Silar P."/>
            <person name="Natvig D.O."/>
            <person name="Lalanne C."/>
            <person name="Gautier V."/>
            <person name="Ament-Velasquez S.L."/>
            <person name="Kruys A."/>
            <person name="Hutchinson M.I."/>
            <person name="Powell A.J."/>
            <person name="Barry K."/>
            <person name="Miller A.N."/>
            <person name="Grigoriev I.V."/>
            <person name="Debuchy R."/>
            <person name="Gladieux P."/>
            <person name="Hiltunen Thoren M."/>
            <person name="Johannesson H."/>
        </authorList>
    </citation>
    <scope>NUCLEOTIDE SEQUENCE</scope>
    <source>
        <strain evidence="3">PSN293</strain>
    </source>
</reference>
<dbReference type="InterPro" id="IPR058257">
    <property type="entry name" value="CorA-like_dom"/>
</dbReference>
<evidence type="ECO:0000313" key="3">
    <source>
        <dbReference type="EMBL" id="KAK4208865.1"/>
    </source>
</evidence>
<comment type="caution">
    <text evidence="3">The sequence shown here is derived from an EMBL/GenBank/DDBJ whole genome shotgun (WGS) entry which is preliminary data.</text>
</comment>
<proteinExistence type="predicted"/>
<evidence type="ECO:0000313" key="4">
    <source>
        <dbReference type="Proteomes" id="UP001301769"/>
    </source>
</evidence>
<feature type="transmembrane region" description="Helical" evidence="1">
    <location>
        <begin position="447"/>
        <end position="469"/>
    </location>
</feature>
<dbReference type="Pfam" id="PF26616">
    <property type="entry name" value="CorA-like"/>
    <property type="match status" value="1"/>
</dbReference>